<dbReference type="PROSITE" id="PS50928">
    <property type="entry name" value="ABC_TM1"/>
    <property type="match status" value="1"/>
</dbReference>
<evidence type="ECO:0000256" key="7">
    <source>
        <dbReference type="SAM" id="Phobius"/>
    </source>
</evidence>
<keyword evidence="4 7" id="KW-0812">Transmembrane</keyword>
<dbReference type="Proteomes" id="UP000626697">
    <property type="component" value="Unassembled WGS sequence"/>
</dbReference>
<accession>A0ABR6CVD2</accession>
<dbReference type="InterPro" id="IPR035906">
    <property type="entry name" value="MetI-like_sf"/>
</dbReference>
<dbReference type="PANTHER" id="PTHR30183:SF3">
    <property type="entry name" value="MOLYBDENUM TRANSPORT SYSTEM PERMEASE PROTEIN MODB"/>
    <property type="match status" value="1"/>
</dbReference>
<evidence type="ECO:0000256" key="6">
    <source>
        <dbReference type="ARBA" id="ARBA00023136"/>
    </source>
</evidence>
<evidence type="ECO:0000256" key="4">
    <source>
        <dbReference type="ARBA" id="ARBA00022692"/>
    </source>
</evidence>
<dbReference type="InterPro" id="IPR000515">
    <property type="entry name" value="MetI-like"/>
</dbReference>
<keyword evidence="6 7" id="KW-0472">Membrane</keyword>
<organism evidence="9 10">
    <name type="scientific">Peribacillus huizhouensis</name>
    <dbReference type="NCBI Taxonomy" id="1501239"/>
    <lineage>
        <taxon>Bacteria</taxon>
        <taxon>Bacillati</taxon>
        <taxon>Bacillota</taxon>
        <taxon>Bacilli</taxon>
        <taxon>Bacillales</taxon>
        <taxon>Bacillaceae</taxon>
        <taxon>Peribacillus</taxon>
    </lineage>
</organism>
<reference evidence="9 10" key="1">
    <citation type="submission" date="2020-08" db="EMBL/GenBank/DDBJ databases">
        <title>Genomic Encyclopedia of Type Strains, Phase IV (KMG-IV): sequencing the most valuable type-strain genomes for metagenomic binning, comparative biology and taxonomic classification.</title>
        <authorList>
            <person name="Goeker M."/>
        </authorList>
    </citation>
    <scope>NUCLEOTIDE SEQUENCE [LARGE SCALE GENOMIC DNA]</scope>
    <source>
        <strain evidence="9 10">DSM 105481</strain>
    </source>
</reference>
<dbReference type="PANTHER" id="PTHR30183">
    <property type="entry name" value="MOLYBDENUM TRANSPORT SYSTEM PERMEASE PROTEIN MODB"/>
    <property type="match status" value="1"/>
</dbReference>
<sequence length="93" mass="10339">MDQNYFFPIQLSLIVSFSAALAVFFSGVLVGKLFTIKSFKGKIILETILMLPLVLPPSVIGYSLILIFGANSAIGQVFETRNRKYHPVHPLLQ</sequence>
<feature type="transmembrane region" description="Helical" evidence="7">
    <location>
        <begin position="43"/>
        <end position="68"/>
    </location>
</feature>
<evidence type="ECO:0000313" key="10">
    <source>
        <dbReference type="Proteomes" id="UP000626697"/>
    </source>
</evidence>
<feature type="domain" description="ABC transmembrane type-1" evidence="8">
    <location>
        <begin position="9"/>
        <end position="93"/>
    </location>
</feature>
<comment type="caution">
    <text evidence="9">The sequence shown here is derived from an EMBL/GenBank/DDBJ whole genome shotgun (WGS) entry which is preliminary data.</text>
</comment>
<keyword evidence="3" id="KW-1003">Cell membrane</keyword>
<proteinExistence type="predicted"/>
<evidence type="ECO:0000313" key="9">
    <source>
        <dbReference type="EMBL" id="MBA9028982.1"/>
    </source>
</evidence>
<name>A0ABR6CVD2_9BACI</name>
<dbReference type="EMBL" id="JACJHX010000022">
    <property type="protein sequence ID" value="MBA9028982.1"/>
    <property type="molecule type" value="Genomic_DNA"/>
</dbReference>
<feature type="transmembrane region" description="Helical" evidence="7">
    <location>
        <begin position="6"/>
        <end position="31"/>
    </location>
</feature>
<evidence type="ECO:0000256" key="3">
    <source>
        <dbReference type="ARBA" id="ARBA00022475"/>
    </source>
</evidence>
<evidence type="ECO:0000256" key="2">
    <source>
        <dbReference type="ARBA" id="ARBA00022448"/>
    </source>
</evidence>
<dbReference type="SUPFAM" id="SSF161098">
    <property type="entry name" value="MetI-like"/>
    <property type="match status" value="1"/>
</dbReference>
<evidence type="ECO:0000256" key="1">
    <source>
        <dbReference type="ARBA" id="ARBA00004651"/>
    </source>
</evidence>
<evidence type="ECO:0000256" key="5">
    <source>
        <dbReference type="ARBA" id="ARBA00022989"/>
    </source>
</evidence>
<dbReference type="Gene3D" id="1.10.3720.10">
    <property type="entry name" value="MetI-like"/>
    <property type="match status" value="1"/>
</dbReference>
<keyword evidence="2" id="KW-0813">Transport</keyword>
<evidence type="ECO:0000259" key="8">
    <source>
        <dbReference type="PROSITE" id="PS50928"/>
    </source>
</evidence>
<gene>
    <name evidence="9" type="ORF">HNP81_004304</name>
</gene>
<protein>
    <submittedName>
        <fullName evidence="9">ABC-type molybdate transport system permease subunit</fullName>
    </submittedName>
</protein>
<keyword evidence="5 7" id="KW-1133">Transmembrane helix</keyword>
<keyword evidence="10" id="KW-1185">Reference proteome</keyword>
<comment type="subcellular location">
    <subcellularLocation>
        <location evidence="1">Cell membrane</location>
        <topology evidence="1">Multi-pass membrane protein</topology>
    </subcellularLocation>
</comment>